<dbReference type="SUPFAM" id="SSF51735">
    <property type="entry name" value="NAD(P)-binding Rossmann-fold domains"/>
    <property type="match status" value="1"/>
</dbReference>
<dbReference type="PANTHER" id="PTHR13812:SF19">
    <property type="entry name" value="KETIMINE REDUCTASE MU-CRYSTALLIN"/>
    <property type="match status" value="1"/>
</dbReference>
<dbReference type="InterPro" id="IPR036291">
    <property type="entry name" value="NAD(P)-bd_dom_sf"/>
</dbReference>
<protein>
    <recommendedName>
        <fullName evidence="4">Ornithine cyclodeaminase</fullName>
    </recommendedName>
</protein>
<comment type="similarity">
    <text evidence="1">Belongs to the ornithine cyclodeaminase/mu-crystallin family.</text>
</comment>
<dbReference type="Gene3D" id="3.40.50.720">
    <property type="entry name" value="NAD(P)-binding Rossmann-like Domain"/>
    <property type="match status" value="1"/>
</dbReference>
<sequence length="323" mass="33742">MTDVLYLSARDIDDLGMEAGAVRRRVVEVFRAIHAGEVVAPAKQVLDIGPGHSFQSLAAAWERAGFAACKWLGVAPVAPGSDAPGVDAVIALNDFETGRLLALMDGNVITGLRTAAMSAAAAHYLAAPDSATLGLIGCGLQARTHLSALREVLPGLRTIRAFSRTRASAESLAQRARADGWGVEVLDDPREVVAHSDVVVTTVPMTAGLEPFLDPRWLRPGAFVSAVDIARSWAPEGLRELDLVVTDSHEQAAKSAPLSTDFGPSGSYHADLSELCGGAKPGRSDGRQRAIFVFRGLGAADLAVAGAAYEAARAAGCARTLSR</sequence>
<gene>
    <name evidence="2" type="ORF">SLNSH_08105</name>
</gene>
<evidence type="ECO:0000313" key="2">
    <source>
        <dbReference type="EMBL" id="PSC05541.1"/>
    </source>
</evidence>
<dbReference type="GO" id="GO:0005737">
    <property type="term" value="C:cytoplasm"/>
    <property type="evidence" value="ECO:0007669"/>
    <property type="project" value="TreeGrafter"/>
</dbReference>
<dbReference type="PANTHER" id="PTHR13812">
    <property type="entry name" value="KETIMINE REDUCTASE MU-CRYSTALLIN"/>
    <property type="match status" value="1"/>
</dbReference>
<dbReference type="PIRSF" id="PIRSF001439">
    <property type="entry name" value="CryM"/>
    <property type="match status" value="1"/>
</dbReference>
<evidence type="ECO:0000256" key="1">
    <source>
        <dbReference type="ARBA" id="ARBA00008903"/>
    </source>
</evidence>
<comment type="caution">
    <text evidence="2">The sequence shown here is derived from an EMBL/GenBank/DDBJ whole genome shotgun (WGS) entry which is preliminary data.</text>
</comment>
<accession>A0A2T1HV78</accession>
<organism evidence="2 3">
    <name type="scientific">Alsobacter soli</name>
    <dbReference type="NCBI Taxonomy" id="2109933"/>
    <lineage>
        <taxon>Bacteria</taxon>
        <taxon>Pseudomonadati</taxon>
        <taxon>Pseudomonadota</taxon>
        <taxon>Alphaproteobacteria</taxon>
        <taxon>Hyphomicrobiales</taxon>
        <taxon>Alsobacteraceae</taxon>
        <taxon>Alsobacter</taxon>
    </lineage>
</organism>
<dbReference type="EMBL" id="PVZS01000007">
    <property type="protein sequence ID" value="PSC05541.1"/>
    <property type="molecule type" value="Genomic_DNA"/>
</dbReference>
<evidence type="ECO:0000313" key="3">
    <source>
        <dbReference type="Proteomes" id="UP000239772"/>
    </source>
</evidence>
<dbReference type="RefSeq" id="WP_106336178.1">
    <property type="nucleotide sequence ID" value="NZ_PVZS01000007.1"/>
</dbReference>
<name>A0A2T1HV78_9HYPH</name>
<proteinExistence type="inferred from homology"/>
<dbReference type="Proteomes" id="UP000239772">
    <property type="component" value="Unassembled WGS sequence"/>
</dbReference>
<evidence type="ECO:0008006" key="4">
    <source>
        <dbReference type="Google" id="ProtNLM"/>
    </source>
</evidence>
<dbReference type="OrthoDB" id="9785971at2"/>
<dbReference type="Pfam" id="PF02423">
    <property type="entry name" value="OCD_Mu_crystall"/>
    <property type="match status" value="1"/>
</dbReference>
<reference evidence="3" key="1">
    <citation type="submission" date="2018-03" db="EMBL/GenBank/DDBJ databases">
        <authorList>
            <person name="Sun L."/>
            <person name="Liu H."/>
            <person name="Chen W."/>
            <person name="Huang K."/>
            <person name="Liu W."/>
            <person name="Gao X."/>
        </authorList>
    </citation>
    <scope>NUCLEOTIDE SEQUENCE [LARGE SCALE GENOMIC DNA]</scope>
    <source>
        <strain evidence="3">SH9</strain>
    </source>
</reference>
<dbReference type="InterPro" id="IPR003462">
    <property type="entry name" value="ODC_Mu_crystall"/>
</dbReference>
<dbReference type="InterPro" id="IPR023401">
    <property type="entry name" value="ODC_N"/>
</dbReference>
<dbReference type="AlphaFoldDB" id="A0A2T1HV78"/>
<keyword evidence="3" id="KW-1185">Reference proteome</keyword>
<dbReference type="Gene3D" id="3.30.1780.10">
    <property type="entry name" value="ornithine cyclodeaminase, domain 1"/>
    <property type="match status" value="1"/>
</dbReference>